<evidence type="ECO:0000313" key="2">
    <source>
        <dbReference type="EMBL" id="NRF71964.1"/>
    </source>
</evidence>
<proteinExistence type="predicted"/>
<reference evidence="2 3" key="1">
    <citation type="submission" date="2020-05" db="EMBL/GenBank/DDBJ databases">
        <title>Aquincola sp. isolate from soil.</title>
        <authorList>
            <person name="Han J."/>
            <person name="Kim D.-U."/>
        </authorList>
    </citation>
    <scope>NUCLEOTIDE SEQUENCE [LARGE SCALE GENOMIC DNA]</scope>
    <source>
        <strain evidence="2 3">S2</strain>
    </source>
</reference>
<comment type="caution">
    <text evidence="2">The sequence shown here is derived from an EMBL/GenBank/DDBJ whole genome shotgun (WGS) entry which is preliminary data.</text>
</comment>
<sequence length="676" mass="72734">MERHADPGWNVRCRIAIIAPLVAVLLGCAQAPNSGRTPAVVERLLIRERQPAFAGSSFGDAGPYERVVAQAEVALDPAHPANRDIVDAAAAASADGLVRYRADVVILRPRDAGKASGTWVLDVANRGRKLMLERVNGGSLQTERANDAGTGWLMRQGHVLLWVGWQGDVPVDPTGRTVGLALPTARQGGQVITGTALEEIVFDAPGSRGTLALSYPAATLDASAGELTVRARPDAPPAVIGAQQWRYKDASTIEFERPAGFDAGAIYQFRYTARDPRPMGLGMASLRDIVSHLKTGLPDAAGQGSPLADLSPKATVAIGVSQSGRFLRDWVWQGFNAGPGGQRVFDGMVATIAGSRKTYTNVRWAQPGRYSRQHEDHLFQGDQFPFTYATTTDPVSGRRDGLFARCDLDRTCPKTFHLDSSLEYWQARAGLVVTDGAGRDIALPDDVRVYLMSSTQHVGALKPTAGICSALNNPAQQQPVYRALVARMIEWVRDGKAPPASRYPTVRDGTLVDAAAAARRFPDLSALGMTFPASANRLALNDHSTVPAKADPARQYTVLVPRTDPDGNDEAGVRLPDVAVPLATYTGWNRRKAGYAPGQLCGLNGSYLPLPADAGERTARRDPRRSIAERYPSRAEYLRQVRSAVQGLQADGLMLAEDAERWMQDAASDARVTALP</sequence>
<dbReference type="PROSITE" id="PS51257">
    <property type="entry name" value="PROKAR_LIPOPROTEIN"/>
    <property type="match status" value="1"/>
</dbReference>
<dbReference type="EMBL" id="JABRWJ010000016">
    <property type="protein sequence ID" value="NRF71964.1"/>
    <property type="molecule type" value="Genomic_DNA"/>
</dbReference>
<dbReference type="Proteomes" id="UP000737171">
    <property type="component" value="Unassembled WGS sequence"/>
</dbReference>
<dbReference type="Pfam" id="PF20091">
    <property type="entry name" value="Abhydrolase_10"/>
    <property type="match status" value="1"/>
</dbReference>
<accession>A0ABX2EU62</accession>
<name>A0ABX2EU62_9BURK</name>
<evidence type="ECO:0000259" key="1">
    <source>
        <dbReference type="Pfam" id="PF20091"/>
    </source>
</evidence>
<dbReference type="RefSeq" id="WP_173134277.1">
    <property type="nucleotide sequence ID" value="NZ_JABRWJ010000016.1"/>
</dbReference>
<dbReference type="InterPro" id="IPR045394">
    <property type="entry name" value="Abhydrolase_dom"/>
</dbReference>
<evidence type="ECO:0000313" key="3">
    <source>
        <dbReference type="Proteomes" id="UP000737171"/>
    </source>
</evidence>
<organism evidence="2 3">
    <name type="scientific">Pseudaquabacterium terrae</name>
    <dbReference type="NCBI Taxonomy" id="2732868"/>
    <lineage>
        <taxon>Bacteria</taxon>
        <taxon>Pseudomonadati</taxon>
        <taxon>Pseudomonadota</taxon>
        <taxon>Betaproteobacteria</taxon>
        <taxon>Burkholderiales</taxon>
        <taxon>Sphaerotilaceae</taxon>
        <taxon>Pseudaquabacterium</taxon>
    </lineage>
</organism>
<protein>
    <recommendedName>
        <fullName evidence="1">Alpha/beta hydrolase domain-containing protein</fullName>
    </recommendedName>
</protein>
<gene>
    <name evidence="2" type="ORF">HLB44_33770</name>
</gene>
<keyword evidence="3" id="KW-1185">Reference proteome</keyword>
<feature type="domain" description="Alpha/beta hydrolase" evidence="1">
    <location>
        <begin position="201"/>
        <end position="663"/>
    </location>
</feature>